<evidence type="ECO:0000256" key="8">
    <source>
        <dbReference type="RuleBase" id="RU000612"/>
    </source>
</evidence>
<dbReference type="CDD" id="cd05015">
    <property type="entry name" value="SIS_PGI_1"/>
    <property type="match status" value="1"/>
</dbReference>
<dbReference type="GO" id="GO:0097367">
    <property type="term" value="F:carbohydrate derivative binding"/>
    <property type="evidence" value="ECO:0007669"/>
    <property type="project" value="InterPro"/>
</dbReference>
<dbReference type="InterPro" id="IPR046348">
    <property type="entry name" value="SIS_dom_sf"/>
</dbReference>
<evidence type="ECO:0000313" key="11">
    <source>
        <dbReference type="Proteomes" id="UP000821853"/>
    </source>
</evidence>
<organism evidence="10 11">
    <name type="scientific">Haemaphysalis longicornis</name>
    <name type="common">Bush tick</name>
    <dbReference type="NCBI Taxonomy" id="44386"/>
    <lineage>
        <taxon>Eukaryota</taxon>
        <taxon>Metazoa</taxon>
        <taxon>Ecdysozoa</taxon>
        <taxon>Arthropoda</taxon>
        <taxon>Chelicerata</taxon>
        <taxon>Arachnida</taxon>
        <taxon>Acari</taxon>
        <taxon>Parasitiformes</taxon>
        <taxon>Ixodida</taxon>
        <taxon>Ixodoidea</taxon>
        <taxon>Ixodidae</taxon>
        <taxon>Haemaphysalinae</taxon>
        <taxon>Haemaphysalis</taxon>
    </lineage>
</organism>
<comment type="pathway">
    <text evidence="1 8">Carbohydrate degradation; glycolysis; D-glyceraldehyde 3-phosphate and glycerone phosphate from D-glucose: step 2/4.</text>
</comment>
<dbReference type="GO" id="GO:0048029">
    <property type="term" value="F:monosaccharide binding"/>
    <property type="evidence" value="ECO:0007669"/>
    <property type="project" value="TreeGrafter"/>
</dbReference>
<dbReference type="GO" id="GO:0004347">
    <property type="term" value="F:glucose-6-phosphate isomerase activity"/>
    <property type="evidence" value="ECO:0007669"/>
    <property type="project" value="UniProtKB-EC"/>
</dbReference>
<evidence type="ECO:0000256" key="5">
    <source>
        <dbReference type="ARBA" id="ARBA00023152"/>
    </source>
</evidence>
<dbReference type="Proteomes" id="UP000821853">
    <property type="component" value="Chromosome 1"/>
</dbReference>
<keyword evidence="9" id="KW-0812">Transmembrane</keyword>
<sequence length="542" mass="60666">MATFTQDHFLTEDPAYKVLQEYYNSHGKNISMPALFKSDPERFKKYSIQLKTPGNGVLLFDYSKNLIDAEVLAKLFDLAKSRKVTLARDAMFRGDKINFTEGRAVLHVALRNRSNTPILHDGKDVMPGVNSVLKHMREFSDAVRNHEWKGYSGKSITDVVNIGIGGSDLGPLMVTEALQPYQSGPNVHFVSNIDGTHLAMTLKKLSAETTLFIIASKASTSWFAFLKNVYLQDREVNFSVLQTFTTQETITNACSAKEWLMNHTKNPADVAKHFVALSTNIPKVKEFGIDEKNMFEFWDWVGGRYSLWSAIGLSIALYIGMDNFEQLLAGAHFMDQHFLNAPLEGNIFVRTPELDHHLFVGSTCTGSQPTSSRGTWSLMASTSPEAESVCPIRLAQLSGASLAPMDSTLSTSSFIRALASSLATSLLLRRHTTQSVMEFIMRQILLANFLAQPEALMKGKSKDETKAELQKAGMSADLIEKILPHKVCVHDVPFIFFYWCYMAMFPKVLIALGHLVGMEHKILFLAVEHWHAFVQSLHIEKS</sequence>
<dbReference type="EMBL" id="JABSTR010000001">
    <property type="protein sequence ID" value="KAH9361863.1"/>
    <property type="molecule type" value="Genomic_DNA"/>
</dbReference>
<dbReference type="VEuPathDB" id="VectorBase:HLOH_048182"/>
<comment type="caution">
    <text evidence="10">The sequence shown here is derived from an EMBL/GenBank/DDBJ whole genome shotgun (WGS) entry which is preliminary data.</text>
</comment>
<protein>
    <recommendedName>
        <fullName evidence="3 8">Glucose-6-phosphate isomerase</fullName>
        <ecNumber evidence="8">5.3.1.9</ecNumber>
    </recommendedName>
</protein>
<dbReference type="SUPFAM" id="SSF53697">
    <property type="entry name" value="SIS domain"/>
    <property type="match status" value="2"/>
</dbReference>
<gene>
    <name evidence="10" type="ORF">HPB48_003728</name>
</gene>
<keyword evidence="9" id="KW-0472">Membrane</keyword>
<dbReference type="Gene3D" id="3.40.50.10490">
    <property type="entry name" value="Glucose-6-phosphate isomerase like protein, domain 1"/>
    <property type="match status" value="4"/>
</dbReference>
<keyword evidence="5 8" id="KW-0324">Glycolysis</keyword>
<evidence type="ECO:0000256" key="6">
    <source>
        <dbReference type="ARBA" id="ARBA00023235"/>
    </source>
</evidence>
<comment type="similarity">
    <text evidence="2 8">Belongs to the GPI family.</text>
</comment>
<evidence type="ECO:0000256" key="4">
    <source>
        <dbReference type="ARBA" id="ARBA00022432"/>
    </source>
</evidence>
<dbReference type="PRINTS" id="PR00662">
    <property type="entry name" value="G6PISOMERASE"/>
</dbReference>
<reference evidence="10 11" key="1">
    <citation type="journal article" date="2020" name="Cell">
        <title>Large-Scale Comparative Analyses of Tick Genomes Elucidate Their Genetic Diversity and Vector Capacities.</title>
        <authorList>
            <consortium name="Tick Genome and Microbiome Consortium (TIGMIC)"/>
            <person name="Jia N."/>
            <person name="Wang J."/>
            <person name="Shi W."/>
            <person name="Du L."/>
            <person name="Sun Y."/>
            <person name="Zhan W."/>
            <person name="Jiang J.F."/>
            <person name="Wang Q."/>
            <person name="Zhang B."/>
            <person name="Ji P."/>
            <person name="Bell-Sakyi L."/>
            <person name="Cui X.M."/>
            <person name="Yuan T.T."/>
            <person name="Jiang B.G."/>
            <person name="Yang W.F."/>
            <person name="Lam T.T."/>
            <person name="Chang Q.C."/>
            <person name="Ding S.J."/>
            <person name="Wang X.J."/>
            <person name="Zhu J.G."/>
            <person name="Ruan X.D."/>
            <person name="Zhao L."/>
            <person name="Wei J.T."/>
            <person name="Ye R.Z."/>
            <person name="Que T.C."/>
            <person name="Du C.H."/>
            <person name="Zhou Y.H."/>
            <person name="Cheng J.X."/>
            <person name="Dai P.F."/>
            <person name="Guo W.B."/>
            <person name="Han X.H."/>
            <person name="Huang E.J."/>
            <person name="Li L.F."/>
            <person name="Wei W."/>
            <person name="Gao Y.C."/>
            <person name="Liu J.Z."/>
            <person name="Shao H.Z."/>
            <person name="Wang X."/>
            <person name="Wang C.C."/>
            <person name="Yang T.C."/>
            <person name="Huo Q.B."/>
            <person name="Li W."/>
            <person name="Chen H.Y."/>
            <person name="Chen S.E."/>
            <person name="Zhou L.G."/>
            <person name="Ni X.B."/>
            <person name="Tian J.H."/>
            <person name="Sheng Y."/>
            <person name="Liu T."/>
            <person name="Pan Y.S."/>
            <person name="Xia L.Y."/>
            <person name="Li J."/>
            <person name="Zhao F."/>
            <person name="Cao W.C."/>
        </authorList>
    </citation>
    <scope>NUCLEOTIDE SEQUENCE [LARGE SCALE GENOMIC DNA]</scope>
    <source>
        <strain evidence="10">HaeL-2018</strain>
    </source>
</reference>
<dbReference type="GO" id="GO:0006096">
    <property type="term" value="P:glycolytic process"/>
    <property type="evidence" value="ECO:0007669"/>
    <property type="project" value="UniProtKB-KW"/>
</dbReference>
<keyword evidence="11" id="KW-1185">Reference proteome</keyword>
<comment type="catalytic activity">
    <reaction evidence="7 8">
        <text>alpha-D-glucose 6-phosphate = beta-D-fructose 6-phosphate</text>
        <dbReference type="Rhea" id="RHEA:11816"/>
        <dbReference type="ChEBI" id="CHEBI:57634"/>
        <dbReference type="ChEBI" id="CHEBI:58225"/>
        <dbReference type="EC" id="5.3.1.9"/>
    </reaction>
</comment>
<dbReference type="OrthoDB" id="5831190at2759"/>
<dbReference type="GO" id="GO:0005829">
    <property type="term" value="C:cytosol"/>
    <property type="evidence" value="ECO:0007669"/>
    <property type="project" value="TreeGrafter"/>
</dbReference>
<feature type="transmembrane region" description="Helical" evidence="9">
    <location>
        <begin position="496"/>
        <end position="516"/>
    </location>
</feature>
<dbReference type="GO" id="GO:0051156">
    <property type="term" value="P:glucose 6-phosphate metabolic process"/>
    <property type="evidence" value="ECO:0007669"/>
    <property type="project" value="TreeGrafter"/>
</dbReference>
<evidence type="ECO:0000256" key="3">
    <source>
        <dbReference type="ARBA" id="ARBA00018388"/>
    </source>
</evidence>
<dbReference type="InterPro" id="IPR018189">
    <property type="entry name" value="Phosphoglucose_isomerase_CS"/>
</dbReference>
<evidence type="ECO:0000313" key="10">
    <source>
        <dbReference type="EMBL" id="KAH9361863.1"/>
    </source>
</evidence>
<accession>A0A9J6FGK4</accession>
<dbReference type="InterPro" id="IPR035476">
    <property type="entry name" value="SIS_PGI_1"/>
</dbReference>
<dbReference type="PROSITE" id="PS00765">
    <property type="entry name" value="P_GLUCOSE_ISOMERASE_1"/>
    <property type="match status" value="1"/>
</dbReference>
<evidence type="ECO:0000256" key="7">
    <source>
        <dbReference type="ARBA" id="ARBA00029321"/>
    </source>
</evidence>
<dbReference type="Pfam" id="PF00342">
    <property type="entry name" value="PGI"/>
    <property type="match status" value="3"/>
</dbReference>
<dbReference type="InterPro" id="IPR001672">
    <property type="entry name" value="G6P_Isomerase"/>
</dbReference>
<evidence type="ECO:0000256" key="1">
    <source>
        <dbReference type="ARBA" id="ARBA00004926"/>
    </source>
</evidence>
<dbReference type="GO" id="GO:0006094">
    <property type="term" value="P:gluconeogenesis"/>
    <property type="evidence" value="ECO:0007669"/>
    <property type="project" value="UniProtKB-KW"/>
</dbReference>
<keyword evidence="6 8" id="KW-0413">Isomerase</keyword>
<keyword evidence="9" id="KW-1133">Transmembrane helix</keyword>
<dbReference type="AlphaFoldDB" id="A0A9J6FGK4"/>
<evidence type="ECO:0000256" key="2">
    <source>
        <dbReference type="ARBA" id="ARBA00006604"/>
    </source>
</evidence>
<evidence type="ECO:0000256" key="9">
    <source>
        <dbReference type="SAM" id="Phobius"/>
    </source>
</evidence>
<keyword evidence="4 8" id="KW-0312">Gluconeogenesis</keyword>
<dbReference type="PANTHER" id="PTHR11469">
    <property type="entry name" value="GLUCOSE-6-PHOSPHATE ISOMERASE"/>
    <property type="match status" value="1"/>
</dbReference>
<dbReference type="EC" id="5.3.1.9" evidence="8"/>
<dbReference type="PROSITE" id="PS51463">
    <property type="entry name" value="P_GLUCOSE_ISOMERASE_3"/>
    <property type="match status" value="1"/>
</dbReference>
<proteinExistence type="inferred from homology"/>
<name>A0A9J6FGK4_HAELO</name>
<dbReference type="PANTHER" id="PTHR11469:SF1">
    <property type="entry name" value="GLUCOSE-6-PHOSPHATE ISOMERASE"/>
    <property type="match status" value="1"/>
</dbReference>